<name>A0A1G9PXL3_9ACTN</name>
<feature type="region of interest" description="Disordered" evidence="3">
    <location>
        <begin position="291"/>
        <end position="347"/>
    </location>
</feature>
<sequence length="347" mass="36255">MDRQTDWQFLDDRGHLATTDRRPERVVTYIQAGATLWEHGIRPAGLFGSNHDGDGPDPVKAGSLPLDGTDYLGSGAALDADALLRGDPDLVVAVTYGGGQVYGLDPDTAKHVEERVPLVVLDVGQGQSLGDVRARFAALARALGAAQDTAGAIALARATARLRALAHDSAARPALLALSPASADSAYLAKPQSWPDLRELTAFGLDLVSPQGGPGTNWFTADWPYVADLAARVLLVDARVNAYSLDALGDNAAWREAASGARVVAWNPEAPCSDGAHARFFDRVAEAVEAAGRSGEAGRPAGRTGVRSGSGTAAIDPPSPRPGDAARRAARARGREQGTGRWRPHGT</sequence>
<dbReference type="InterPro" id="IPR051313">
    <property type="entry name" value="Bact_iron-sidero_bind"/>
</dbReference>
<evidence type="ECO:0000256" key="3">
    <source>
        <dbReference type="SAM" id="MobiDB-lite"/>
    </source>
</evidence>
<evidence type="ECO:0000256" key="2">
    <source>
        <dbReference type="ARBA" id="ARBA00022729"/>
    </source>
</evidence>
<dbReference type="Proteomes" id="UP000199063">
    <property type="component" value="Unassembled WGS sequence"/>
</dbReference>
<dbReference type="PANTHER" id="PTHR30532">
    <property type="entry name" value="IRON III DICITRATE-BINDING PERIPLASMIC PROTEIN"/>
    <property type="match status" value="1"/>
</dbReference>
<dbReference type="Gene3D" id="3.40.50.1980">
    <property type="entry name" value="Nitrogenase molybdenum iron protein domain"/>
    <property type="match status" value="2"/>
</dbReference>
<dbReference type="STRING" id="1196353.SAMN05444921_103140"/>
<proteinExistence type="predicted"/>
<dbReference type="PANTHER" id="PTHR30532:SF24">
    <property type="entry name" value="FERRIC ENTEROBACTIN-BINDING PERIPLASMIC PROTEIN FEPB"/>
    <property type="match status" value="1"/>
</dbReference>
<dbReference type="SUPFAM" id="SSF53807">
    <property type="entry name" value="Helical backbone' metal receptor"/>
    <property type="match status" value="1"/>
</dbReference>
<organism evidence="4 5">
    <name type="scientific">Streptomyces wuyuanensis</name>
    <dbReference type="NCBI Taxonomy" id="1196353"/>
    <lineage>
        <taxon>Bacteria</taxon>
        <taxon>Bacillati</taxon>
        <taxon>Actinomycetota</taxon>
        <taxon>Actinomycetes</taxon>
        <taxon>Kitasatosporales</taxon>
        <taxon>Streptomycetaceae</taxon>
        <taxon>Streptomyces</taxon>
    </lineage>
</organism>
<keyword evidence="2" id="KW-0732">Signal</keyword>
<dbReference type="EMBL" id="FNHI01000003">
    <property type="protein sequence ID" value="SDM03500.1"/>
    <property type="molecule type" value="Genomic_DNA"/>
</dbReference>
<protein>
    <submittedName>
        <fullName evidence="4">Iron complex transport system substrate-binding protein</fullName>
    </submittedName>
</protein>
<evidence type="ECO:0000313" key="4">
    <source>
        <dbReference type="EMBL" id="SDM03500.1"/>
    </source>
</evidence>
<evidence type="ECO:0000313" key="5">
    <source>
        <dbReference type="Proteomes" id="UP000199063"/>
    </source>
</evidence>
<evidence type="ECO:0000256" key="1">
    <source>
        <dbReference type="ARBA" id="ARBA00022448"/>
    </source>
</evidence>
<keyword evidence="1" id="KW-0813">Transport</keyword>
<reference evidence="5" key="1">
    <citation type="submission" date="2016-10" db="EMBL/GenBank/DDBJ databases">
        <authorList>
            <person name="Varghese N."/>
            <person name="Submissions S."/>
        </authorList>
    </citation>
    <scope>NUCLEOTIDE SEQUENCE [LARGE SCALE GENOMIC DNA]</scope>
    <source>
        <strain evidence="5">CGMCC 4.7042</strain>
    </source>
</reference>
<dbReference type="AlphaFoldDB" id="A0A1G9PXL3"/>
<dbReference type="GO" id="GO:0030288">
    <property type="term" value="C:outer membrane-bounded periplasmic space"/>
    <property type="evidence" value="ECO:0007669"/>
    <property type="project" value="TreeGrafter"/>
</dbReference>
<accession>A0A1G9PXL3</accession>
<gene>
    <name evidence="4" type="ORF">SAMN05444921_103140</name>
</gene>
<keyword evidence="5" id="KW-1185">Reference proteome</keyword>